<accession>A0A1J5HU86</accession>
<comment type="caution">
    <text evidence="1">The sequence shown here is derived from an EMBL/GenBank/DDBJ whole genome shotgun (WGS) entry which is preliminary data.</text>
</comment>
<dbReference type="Gene3D" id="2.60.120.10">
    <property type="entry name" value="Jelly Rolls"/>
    <property type="match status" value="1"/>
</dbReference>
<gene>
    <name evidence="1" type="ORF">AUK04_04475</name>
</gene>
<sequence length="122" mass="13865">MDLKNILQSLSKQYPNRKIIINSKNFPTEILCEVEPTASHPNYSVAIAVIDKTHPHKHIKTTETYEVIRGILTLNIDGNITVLNTGEKITIKPNQVHEAEGKETWVRVISKPGWTKVDHLFI</sequence>
<reference evidence="1 2" key="1">
    <citation type="journal article" date="2016" name="Environ. Microbiol.">
        <title>Genomic resolution of a cold subsurface aquifer community provides metabolic insights for novel microbes adapted to high CO concentrations.</title>
        <authorList>
            <person name="Probst A.J."/>
            <person name="Castelle C.J."/>
            <person name="Singh A."/>
            <person name="Brown C.T."/>
            <person name="Anantharaman K."/>
            <person name="Sharon I."/>
            <person name="Hug L.A."/>
            <person name="Burstein D."/>
            <person name="Emerson J.B."/>
            <person name="Thomas B.C."/>
            <person name="Banfield J.F."/>
        </authorList>
    </citation>
    <scope>NUCLEOTIDE SEQUENCE [LARGE SCALE GENOMIC DNA]</scope>
    <source>
        <strain evidence="1">CG2_30_33_16</strain>
    </source>
</reference>
<organism evidence="1 2">
    <name type="scientific">Candidatus Roizmanbacteria bacterium CG2_30_33_16</name>
    <dbReference type="NCBI Taxonomy" id="1805340"/>
    <lineage>
        <taxon>Bacteria</taxon>
        <taxon>Candidatus Roizmaniibacteriota</taxon>
    </lineage>
</organism>
<proteinExistence type="predicted"/>
<evidence type="ECO:0008006" key="3">
    <source>
        <dbReference type="Google" id="ProtNLM"/>
    </source>
</evidence>
<dbReference type="Proteomes" id="UP000183758">
    <property type="component" value="Unassembled WGS sequence"/>
</dbReference>
<evidence type="ECO:0000313" key="1">
    <source>
        <dbReference type="EMBL" id="OIP82520.1"/>
    </source>
</evidence>
<evidence type="ECO:0000313" key="2">
    <source>
        <dbReference type="Proteomes" id="UP000183758"/>
    </source>
</evidence>
<dbReference type="SUPFAM" id="SSF51182">
    <property type="entry name" value="RmlC-like cupins"/>
    <property type="match status" value="1"/>
</dbReference>
<dbReference type="EMBL" id="MNZM01000111">
    <property type="protein sequence ID" value="OIP82520.1"/>
    <property type="molecule type" value="Genomic_DNA"/>
</dbReference>
<name>A0A1J5HU86_9BACT</name>
<protein>
    <recommendedName>
        <fullName evidence="3">Cupin 2 conserved barrel domain-containing protein</fullName>
    </recommendedName>
</protein>
<dbReference type="InterPro" id="IPR011051">
    <property type="entry name" value="RmlC_Cupin_sf"/>
</dbReference>
<dbReference type="AlphaFoldDB" id="A0A1J5HU86"/>
<dbReference type="InterPro" id="IPR014710">
    <property type="entry name" value="RmlC-like_jellyroll"/>
</dbReference>